<evidence type="ECO:0000256" key="9">
    <source>
        <dbReference type="SAM" id="Phobius"/>
    </source>
</evidence>
<dbReference type="SUPFAM" id="SSF48264">
    <property type="entry name" value="Cytochrome P450"/>
    <property type="match status" value="1"/>
</dbReference>
<dbReference type="GO" id="GO:0016705">
    <property type="term" value="F:oxidoreductase activity, acting on paired donors, with incorporation or reduction of molecular oxygen"/>
    <property type="evidence" value="ECO:0007669"/>
    <property type="project" value="InterPro"/>
</dbReference>
<evidence type="ECO:0000256" key="3">
    <source>
        <dbReference type="ARBA" id="ARBA00022617"/>
    </source>
</evidence>
<dbReference type="GO" id="GO:0004497">
    <property type="term" value="F:monooxygenase activity"/>
    <property type="evidence" value="ECO:0007669"/>
    <property type="project" value="UniProtKB-KW"/>
</dbReference>
<gene>
    <name evidence="10" type="ORF">N8I77_007542</name>
</gene>
<dbReference type="Proteomes" id="UP001265746">
    <property type="component" value="Unassembled WGS sequence"/>
</dbReference>
<dbReference type="Gene3D" id="1.10.630.10">
    <property type="entry name" value="Cytochrome P450"/>
    <property type="match status" value="1"/>
</dbReference>
<proteinExistence type="inferred from homology"/>
<evidence type="ECO:0000256" key="1">
    <source>
        <dbReference type="ARBA" id="ARBA00001971"/>
    </source>
</evidence>
<organism evidence="10 11">
    <name type="scientific">Phomopsis amygdali</name>
    <name type="common">Fusicoccum amygdali</name>
    <dbReference type="NCBI Taxonomy" id="1214568"/>
    <lineage>
        <taxon>Eukaryota</taxon>
        <taxon>Fungi</taxon>
        <taxon>Dikarya</taxon>
        <taxon>Ascomycota</taxon>
        <taxon>Pezizomycotina</taxon>
        <taxon>Sordariomycetes</taxon>
        <taxon>Sordariomycetidae</taxon>
        <taxon>Diaporthales</taxon>
        <taxon>Diaporthaceae</taxon>
        <taxon>Diaporthe</taxon>
    </lineage>
</organism>
<keyword evidence="7" id="KW-0503">Monooxygenase</keyword>
<keyword evidence="9" id="KW-0812">Transmembrane</keyword>
<comment type="similarity">
    <text evidence="2">Belongs to the cytochrome P450 family.</text>
</comment>
<name>A0AAD9W212_PHOAM</name>
<evidence type="ECO:0000256" key="4">
    <source>
        <dbReference type="ARBA" id="ARBA00022723"/>
    </source>
</evidence>
<evidence type="ECO:0000313" key="10">
    <source>
        <dbReference type="EMBL" id="KAK2604629.1"/>
    </source>
</evidence>
<dbReference type="PRINTS" id="PR00463">
    <property type="entry name" value="EP450I"/>
</dbReference>
<dbReference type="InterPro" id="IPR050121">
    <property type="entry name" value="Cytochrome_P450_monoxygenase"/>
</dbReference>
<dbReference type="PRINTS" id="PR00385">
    <property type="entry name" value="P450"/>
</dbReference>
<comment type="cofactor">
    <cofactor evidence="1 8">
        <name>heme</name>
        <dbReference type="ChEBI" id="CHEBI:30413"/>
    </cofactor>
</comment>
<reference evidence="10" key="1">
    <citation type="submission" date="2023-06" db="EMBL/GenBank/DDBJ databases">
        <authorList>
            <person name="Noh H."/>
        </authorList>
    </citation>
    <scope>NUCLEOTIDE SEQUENCE</scope>
    <source>
        <strain evidence="10">DUCC20226</strain>
    </source>
</reference>
<dbReference type="PANTHER" id="PTHR24305:SF77">
    <property type="entry name" value="CYTOCHROME P450 MONOOXYGENASE"/>
    <property type="match status" value="1"/>
</dbReference>
<keyword evidence="6 8" id="KW-0408">Iron</keyword>
<comment type="caution">
    <text evidence="10">The sequence shown here is derived from an EMBL/GenBank/DDBJ whole genome shotgun (WGS) entry which is preliminary data.</text>
</comment>
<feature type="binding site" description="axial binding residue" evidence="8">
    <location>
        <position position="459"/>
    </location>
    <ligand>
        <name>heme</name>
        <dbReference type="ChEBI" id="CHEBI:30413"/>
    </ligand>
    <ligandPart>
        <name>Fe</name>
        <dbReference type="ChEBI" id="CHEBI:18248"/>
    </ligandPart>
</feature>
<evidence type="ECO:0000256" key="5">
    <source>
        <dbReference type="ARBA" id="ARBA00023002"/>
    </source>
</evidence>
<dbReference type="InterPro" id="IPR002401">
    <property type="entry name" value="Cyt_P450_E_grp-I"/>
</dbReference>
<keyword evidence="9" id="KW-0472">Membrane</keyword>
<keyword evidence="3 8" id="KW-0349">Heme</keyword>
<dbReference type="GO" id="GO:0020037">
    <property type="term" value="F:heme binding"/>
    <property type="evidence" value="ECO:0007669"/>
    <property type="project" value="InterPro"/>
</dbReference>
<protein>
    <submittedName>
        <fullName evidence="10">Uncharacterized protein</fullName>
    </submittedName>
</protein>
<evidence type="ECO:0000256" key="8">
    <source>
        <dbReference type="PIRSR" id="PIRSR602401-1"/>
    </source>
</evidence>
<evidence type="ECO:0000256" key="6">
    <source>
        <dbReference type="ARBA" id="ARBA00023004"/>
    </source>
</evidence>
<dbReference type="GO" id="GO:0005506">
    <property type="term" value="F:iron ion binding"/>
    <property type="evidence" value="ECO:0007669"/>
    <property type="project" value="InterPro"/>
</dbReference>
<dbReference type="PANTHER" id="PTHR24305">
    <property type="entry name" value="CYTOCHROME P450"/>
    <property type="match status" value="1"/>
</dbReference>
<evidence type="ECO:0000256" key="7">
    <source>
        <dbReference type="ARBA" id="ARBA00023033"/>
    </source>
</evidence>
<keyword evidence="11" id="KW-1185">Reference proteome</keyword>
<dbReference type="EMBL" id="JAUJFL010000004">
    <property type="protein sequence ID" value="KAK2604629.1"/>
    <property type="molecule type" value="Genomic_DNA"/>
</dbReference>
<sequence>MANLLVVTTQKLEGVNFQSRTASTGVLILLFVVLYLSITRFMTWRRLSAFSGPFLASISYLPMLRIRRSGRSHLEYFELSKKYGSLVRIGPNDLLASSPDHLRRMSAARSTYQRSSWYKATRLDPYHDMMGSVMDKQAHMSLRGKLAAGYMGKDNPGLESDINSQVQALVGLIKREYLSEESLKPVDFGRLADFYAHDSKSKLAFGKPLGLLETNKDVRGIIAIVKLALEWIQVFTDIPPLQKIFLSDTVLKLLGPKPTDSWGVGYLMGMARELVASRLGPDAKDQQDLLGSFLKHGLDQRSAESEVMFPIIAGSDTTANAIKMTISHIASNPRVASKLKKEIDQAIAEGAISQPSTNEEATKLPYLEAVIYEGLRVNPPFGGLIMKQVGPEGDTFNGQFIPPGTRIGHSTWAVAHEVSVFGADSDIFRPERWIEADEKSRSIMRKQTDLVFGTGRWGCPGKTVAFIELNKVLVELFRNFDFQFINDPSSLKNYQQLFMGGSLPMSVTRRTAERPLISN</sequence>
<dbReference type="InterPro" id="IPR036396">
    <property type="entry name" value="Cyt_P450_sf"/>
</dbReference>
<accession>A0AAD9W212</accession>
<dbReference type="AlphaFoldDB" id="A0AAD9W212"/>
<evidence type="ECO:0000313" key="11">
    <source>
        <dbReference type="Proteomes" id="UP001265746"/>
    </source>
</evidence>
<keyword evidence="5" id="KW-0560">Oxidoreductase</keyword>
<keyword evidence="9" id="KW-1133">Transmembrane helix</keyword>
<keyword evidence="4 8" id="KW-0479">Metal-binding</keyword>
<dbReference type="InterPro" id="IPR001128">
    <property type="entry name" value="Cyt_P450"/>
</dbReference>
<dbReference type="CDD" id="cd11060">
    <property type="entry name" value="CYP57A1-like"/>
    <property type="match status" value="1"/>
</dbReference>
<dbReference type="Pfam" id="PF00067">
    <property type="entry name" value="p450"/>
    <property type="match status" value="1"/>
</dbReference>
<feature type="transmembrane region" description="Helical" evidence="9">
    <location>
        <begin position="21"/>
        <end position="38"/>
    </location>
</feature>
<evidence type="ECO:0000256" key="2">
    <source>
        <dbReference type="ARBA" id="ARBA00010617"/>
    </source>
</evidence>